<reference evidence="2" key="1">
    <citation type="journal article" date="2014" name="Genome Announc.">
        <title>Draft Genome Sequences of Three Alkaliphilic Bacillus Strains, Bacillus wakoensis JCM 9140T, Bacillus akibai JCM 9157T, and Bacillus hemicellulosilyticus JCM 9152T.</title>
        <authorList>
            <person name="Yuki M."/>
            <person name="Oshima K."/>
            <person name="Suda W."/>
            <person name="Oshida Y."/>
            <person name="Kitamura K."/>
            <person name="Iida T."/>
            <person name="Hattori M."/>
            <person name="Ohkuma M."/>
        </authorList>
    </citation>
    <scope>NUCLEOTIDE SEQUENCE [LARGE SCALE GENOMIC DNA]</scope>
    <source>
        <strain evidence="2">JCM 9140</strain>
    </source>
</reference>
<dbReference type="EMBL" id="BAUT01000055">
    <property type="protein sequence ID" value="GAE27563.1"/>
    <property type="molecule type" value="Genomic_DNA"/>
</dbReference>
<feature type="transmembrane region" description="Helical" evidence="1">
    <location>
        <begin position="30"/>
        <end position="51"/>
    </location>
</feature>
<evidence type="ECO:0000313" key="3">
    <source>
        <dbReference type="Proteomes" id="UP000018890"/>
    </source>
</evidence>
<dbReference type="RefSeq" id="WP_034749006.1">
    <property type="nucleotide sequence ID" value="NZ_BAUT01000055.1"/>
</dbReference>
<keyword evidence="1" id="KW-1133">Transmembrane helix</keyword>
<comment type="caution">
    <text evidence="2">The sequence shown here is derived from an EMBL/GenBank/DDBJ whole genome shotgun (WGS) entry which is preliminary data.</text>
</comment>
<evidence type="ECO:0000256" key="1">
    <source>
        <dbReference type="SAM" id="Phobius"/>
    </source>
</evidence>
<keyword evidence="3" id="KW-1185">Reference proteome</keyword>
<keyword evidence="1" id="KW-0812">Transmembrane</keyword>
<dbReference type="Proteomes" id="UP000018890">
    <property type="component" value="Unassembled WGS sequence"/>
</dbReference>
<name>W4Q795_9BACI</name>
<proteinExistence type="predicted"/>
<dbReference type="STRING" id="1236970.JCM9140_3715"/>
<feature type="transmembrane region" description="Helical" evidence="1">
    <location>
        <begin position="7"/>
        <end position="24"/>
    </location>
</feature>
<sequence length="68" mass="7849">MSEKKKYILIALIILAQLGGIALLFVDVMWAIVCFSFYGIATVILLIAFILERKKEKKEEIDYDDCDY</sequence>
<gene>
    <name evidence="2" type="ORF">JCM9140_3715</name>
</gene>
<evidence type="ECO:0000313" key="2">
    <source>
        <dbReference type="EMBL" id="GAE27563.1"/>
    </source>
</evidence>
<accession>W4Q795</accession>
<organism evidence="2 3">
    <name type="scientific">Halalkalibacter wakoensis JCM 9140</name>
    <dbReference type="NCBI Taxonomy" id="1236970"/>
    <lineage>
        <taxon>Bacteria</taxon>
        <taxon>Bacillati</taxon>
        <taxon>Bacillota</taxon>
        <taxon>Bacilli</taxon>
        <taxon>Bacillales</taxon>
        <taxon>Bacillaceae</taxon>
        <taxon>Halalkalibacter</taxon>
    </lineage>
</organism>
<dbReference type="AlphaFoldDB" id="W4Q795"/>
<keyword evidence="1" id="KW-0472">Membrane</keyword>
<protein>
    <submittedName>
        <fullName evidence="2">Uncharacterized protein</fullName>
    </submittedName>
</protein>